<feature type="signal peptide" evidence="1">
    <location>
        <begin position="1"/>
        <end position="20"/>
    </location>
</feature>
<sequence>MAVFTVLGAAAALLPAIALGSAVNPDYPQPGNGLPAGTCVMLCTAPPSSNVLPDQGLPGCLFFCDDRSGWTIPLG</sequence>
<feature type="chain" id="PRO_5038568686" description="Secreted protein" evidence="1">
    <location>
        <begin position="21"/>
        <end position="75"/>
    </location>
</feature>
<evidence type="ECO:0008006" key="4">
    <source>
        <dbReference type="Google" id="ProtNLM"/>
    </source>
</evidence>
<proteinExistence type="predicted"/>
<accession>A0A7K1UWA5</accession>
<protein>
    <recommendedName>
        <fullName evidence="4">Secreted protein</fullName>
    </recommendedName>
</protein>
<gene>
    <name evidence="2" type="ORF">GPX89_15110</name>
</gene>
<evidence type="ECO:0000313" key="2">
    <source>
        <dbReference type="EMBL" id="MVU78572.1"/>
    </source>
</evidence>
<reference evidence="2 3" key="1">
    <citation type="submission" date="2019-12" db="EMBL/GenBank/DDBJ databases">
        <title>Nocardia sp. nov. ET3-3 isolated from soil.</title>
        <authorList>
            <person name="Kanchanasin P."/>
            <person name="Tanasupawat S."/>
            <person name="Yuki M."/>
            <person name="Kudo T."/>
        </authorList>
    </citation>
    <scope>NUCLEOTIDE SEQUENCE [LARGE SCALE GENOMIC DNA]</scope>
    <source>
        <strain evidence="2 3">ET3-3</strain>
    </source>
</reference>
<dbReference type="AlphaFoldDB" id="A0A7K1UWA5"/>
<dbReference type="RefSeq" id="WP_157388025.1">
    <property type="nucleotide sequence ID" value="NZ_WRPP01000002.1"/>
</dbReference>
<dbReference type="EMBL" id="WRPP01000002">
    <property type="protein sequence ID" value="MVU78572.1"/>
    <property type="molecule type" value="Genomic_DNA"/>
</dbReference>
<evidence type="ECO:0000256" key="1">
    <source>
        <dbReference type="SAM" id="SignalP"/>
    </source>
</evidence>
<comment type="caution">
    <text evidence="2">The sequence shown here is derived from an EMBL/GenBank/DDBJ whole genome shotgun (WGS) entry which is preliminary data.</text>
</comment>
<evidence type="ECO:0000313" key="3">
    <source>
        <dbReference type="Proteomes" id="UP000466794"/>
    </source>
</evidence>
<name>A0A7K1UWA5_9NOCA</name>
<keyword evidence="3" id="KW-1185">Reference proteome</keyword>
<organism evidence="2 3">
    <name type="scientific">Nocardia terrae</name>
    <dbReference type="NCBI Taxonomy" id="2675851"/>
    <lineage>
        <taxon>Bacteria</taxon>
        <taxon>Bacillati</taxon>
        <taxon>Actinomycetota</taxon>
        <taxon>Actinomycetes</taxon>
        <taxon>Mycobacteriales</taxon>
        <taxon>Nocardiaceae</taxon>
        <taxon>Nocardia</taxon>
    </lineage>
</organism>
<dbReference type="Proteomes" id="UP000466794">
    <property type="component" value="Unassembled WGS sequence"/>
</dbReference>
<keyword evidence="1" id="KW-0732">Signal</keyword>